<dbReference type="AlphaFoldDB" id="A0A1J0WP30"/>
<reference evidence="2 3" key="1">
    <citation type="submission" date="2016-11" db="EMBL/GenBank/DDBJ databases">
        <title>Complete genome sequence of Sulfitobacter sp. AM1-D1, a toxic bacteria associated with marine dinoflagellate Alexandrium minutum in East China Sea.</title>
        <authorList>
            <person name="Yang Q."/>
            <person name="Zhang X."/>
            <person name="Tian X."/>
        </authorList>
    </citation>
    <scope>NUCLEOTIDE SEQUENCE [LARGE SCALE GENOMIC DNA]</scope>
    <source>
        <strain evidence="2 3">AM1-D1</strain>
        <plasmid evidence="2 3">unnamed5</plasmid>
    </source>
</reference>
<evidence type="ECO:0000256" key="1">
    <source>
        <dbReference type="SAM" id="MobiDB-lite"/>
    </source>
</evidence>
<sequence length="183" mass="20833">MAPRAILMRAASTVSDAMPVILPFRSSLDDGQSARRQRPTTARRPRFASVASASMRARSASSARRSDRQYRHRQVRIRSVQAVQRCQMPAQRAVLRILRQAGLERIVFGQHLLQERRHEAALRREIVEDTSLRQPRFAGDRLEGGVRNALARGNRTRRGKDPQTCIPARAFLFLHQDCTIRSV</sequence>
<dbReference type="Proteomes" id="UP000181897">
    <property type="component" value="Plasmid unnamed5"/>
</dbReference>
<geneLocation type="plasmid" evidence="2 3">
    <name>unnamed5</name>
</geneLocation>
<dbReference type="KEGG" id="suam:BOO69_20990"/>
<keyword evidence="3" id="KW-1185">Reference proteome</keyword>
<gene>
    <name evidence="2" type="ORF">BOO69_20990</name>
</gene>
<feature type="compositionally biased region" description="Basic residues" evidence="1">
    <location>
        <begin position="35"/>
        <end position="46"/>
    </location>
</feature>
<evidence type="ECO:0000313" key="2">
    <source>
        <dbReference type="EMBL" id="APE46045.1"/>
    </source>
</evidence>
<dbReference type="EMBL" id="CP018081">
    <property type="protein sequence ID" value="APE46045.1"/>
    <property type="molecule type" value="Genomic_DNA"/>
</dbReference>
<feature type="compositionally biased region" description="Low complexity" evidence="1">
    <location>
        <begin position="47"/>
        <end position="63"/>
    </location>
</feature>
<evidence type="ECO:0000313" key="3">
    <source>
        <dbReference type="Proteomes" id="UP000181897"/>
    </source>
</evidence>
<accession>A0A1J0WP30</accession>
<protein>
    <submittedName>
        <fullName evidence="2">Uncharacterized protein</fullName>
    </submittedName>
</protein>
<feature type="region of interest" description="Disordered" evidence="1">
    <location>
        <begin position="29"/>
        <end position="72"/>
    </location>
</feature>
<organism evidence="2 3">
    <name type="scientific">Sulfitobacter alexandrii</name>
    <dbReference type="NCBI Taxonomy" id="1917485"/>
    <lineage>
        <taxon>Bacteria</taxon>
        <taxon>Pseudomonadati</taxon>
        <taxon>Pseudomonadota</taxon>
        <taxon>Alphaproteobacteria</taxon>
        <taxon>Rhodobacterales</taxon>
        <taxon>Roseobacteraceae</taxon>
        <taxon>Sulfitobacter</taxon>
    </lineage>
</organism>
<keyword evidence="2" id="KW-0614">Plasmid</keyword>
<name>A0A1J0WP30_9RHOB</name>
<proteinExistence type="predicted"/>